<proteinExistence type="predicted"/>
<dbReference type="PANTHER" id="PTHR35175:SF1">
    <property type="entry name" value="OXIDOREDUCTASE"/>
    <property type="match status" value="1"/>
</dbReference>
<dbReference type="PANTHER" id="PTHR35175">
    <property type="entry name" value="DUF1289 DOMAIN-CONTAINING PROTEIN"/>
    <property type="match status" value="1"/>
</dbReference>
<keyword evidence="2" id="KW-1185">Reference proteome</keyword>
<comment type="caution">
    <text evidence="1">The sequence shown here is derived from an EMBL/GenBank/DDBJ whole genome shotgun (WGS) entry which is preliminary data.</text>
</comment>
<dbReference type="Pfam" id="PF06945">
    <property type="entry name" value="DUF1289"/>
    <property type="match status" value="1"/>
</dbReference>
<dbReference type="RefSeq" id="WP_148068930.1">
    <property type="nucleotide sequence ID" value="NZ_VRZA01000004.1"/>
</dbReference>
<accession>A0A5C8ZWU1</accession>
<dbReference type="InterPro" id="IPR010710">
    <property type="entry name" value="DUF1289"/>
</dbReference>
<evidence type="ECO:0000313" key="2">
    <source>
        <dbReference type="Proteomes" id="UP000321039"/>
    </source>
</evidence>
<name>A0A5C8ZWU1_9GAMM</name>
<dbReference type="AlphaFoldDB" id="A0A5C8ZWU1"/>
<evidence type="ECO:0000313" key="1">
    <source>
        <dbReference type="EMBL" id="TXS92928.1"/>
    </source>
</evidence>
<protein>
    <submittedName>
        <fullName evidence="1">DUF1289 domain-containing protein</fullName>
    </submittedName>
</protein>
<dbReference type="Proteomes" id="UP000321039">
    <property type="component" value="Unassembled WGS sequence"/>
</dbReference>
<gene>
    <name evidence="1" type="ORF">FV139_13290</name>
</gene>
<dbReference type="EMBL" id="VRZA01000004">
    <property type="protein sequence ID" value="TXS92928.1"/>
    <property type="molecule type" value="Genomic_DNA"/>
</dbReference>
<sequence length="162" mass="18301">MLDPTIKTPCIGVCSTGIGDAVCRGCKRFSHEVIHWNSYTPEQKRAIDGRLSGFLSQCVSNKLRVTDKALLQWQLEVQQVRHVAHHDEYCWVFSLLKAGAGQITDTHEFGFAVDADFSALPLVELRDLIDREFFILSEAHYERYIQTPDLFAESLSEAESPA</sequence>
<organism evidence="1 2">
    <name type="scientific">Parahaliea maris</name>
    <dbReference type="NCBI Taxonomy" id="2716870"/>
    <lineage>
        <taxon>Bacteria</taxon>
        <taxon>Pseudomonadati</taxon>
        <taxon>Pseudomonadota</taxon>
        <taxon>Gammaproteobacteria</taxon>
        <taxon>Cellvibrionales</taxon>
        <taxon>Halieaceae</taxon>
        <taxon>Parahaliea</taxon>
    </lineage>
</organism>
<reference evidence="1 2" key="1">
    <citation type="submission" date="2019-08" db="EMBL/GenBank/DDBJ databases">
        <title>Parahaliea maris sp. nov., isolated from the surface seawater.</title>
        <authorList>
            <person name="Liu Y."/>
        </authorList>
    </citation>
    <scope>NUCLEOTIDE SEQUENCE [LARGE SCALE GENOMIC DNA]</scope>
    <source>
        <strain evidence="1 2">HSLHS9</strain>
    </source>
</reference>